<name>A0A7W5TTL0_9MICC</name>
<gene>
    <name evidence="2" type="ORF">FHX47_000687</name>
</gene>
<feature type="compositionally biased region" description="Acidic residues" evidence="1">
    <location>
        <begin position="513"/>
        <end position="523"/>
    </location>
</feature>
<dbReference type="RefSeq" id="WP_183357460.1">
    <property type="nucleotide sequence ID" value="NZ_BAABKR010000001.1"/>
</dbReference>
<accession>A0A7W5TTL0</accession>
<organism evidence="2 3">
    <name type="scientific">Garicola koreensis</name>
    <dbReference type="NCBI Taxonomy" id="1262554"/>
    <lineage>
        <taxon>Bacteria</taxon>
        <taxon>Bacillati</taxon>
        <taxon>Actinomycetota</taxon>
        <taxon>Actinomycetes</taxon>
        <taxon>Micrococcales</taxon>
        <taxon>Micrococcaceae</taxon>
        <taxon>Garicola</taxon>
    </lineage>
</organism>
<dbReference type="SUPFAM" id="SSF50998">
    <property type="entry name" value="Quinoprotein alcohol dehydrogenase-like"/>
    <property type="match status" value="1"/>
</dbReference>
<evidence type="ECO:0000256" key="1">
    <source>
        <dbReference type="SAM" id="MobiDB-lite"/>
    </source>
</evidence>
<dbReference type="AlphaFoldDB" id="A0A7W5TTL0"/>
<proteinExistence type="predicted"/>
<dbReference type="EMBL" id="JACIBT010000001">
    <property type="protein sequence ID" value="MBB3667094.1"/>
    <property type="molecule type" value="Genomic_DNA"/>
</dbReference>
<reference evidence="2 3" key="1">
    <citation type="submission" date="2020-08" db="EMBL/GenBank/DDBJ databases">
        <title>Sequencing the genomes of 1000 actinobacteria strains.</title>
        <authorList>
            <person name="Klenk H.-P."/>
        </authorList>
    </citation>
    <scope>NUCLEOTIDE SEQUENCE [LARGE SCALE GENOMIC DNA]</scope>
    <source>
        <strain evidence="2 3">DSM 28238</strain>
    </source>
</reference>
<dbReference type="Pfam" id="PF14269">
    <property type="entry name" value="Arylsulfotran_2"/>
    <property type="match status" value="1"/>
</dbReference>
<evidence type="ECO:0008006" key="4">
    <source>
        <dbReference type="Google" id="ProtNLM"/>
    </source>
</evidence>
<dbReference type="InterPro" id="IPR011047">
    <property type="entry name" value="Quinoprotein_ADH-like_sf"/>
</dbReference>
<dbReference type="Proteomes" id="UP000547528">
    <property type="component" value="Unassembled WGS sequence"/>
</dbReference>
<evidence type="ECO:0000313" key="3">
    <source>
        <dbReference type="Proteomes" id="UP000547528"/>
    </source>
</evidence>
<evidence type="ECO:0000313" key="2">
    <source>
        <dbReference type="EMBL" id="MBB3667094.1"/>
    </source>
</evidence>
<dbReference type="PANTHER" id="PTHR35340">
    <property type="entry name" value="PQQ ENZYME REPEAT PROTEIN-RELATED"/>
    <property type="match status" value="1"/>
</dbReference>
<protein>
    <recommendedName>
        <fullName evidence="4">ArsR family transcriptional regulator</fullName>
    </recommendedName>
</protein>
<dbReference type="InterPro" id="IPR039535">
    <property type="entry name" value="ASST-like"/>
</dbReference>
<feature type="region of interest" description="Disordered" evidence="1">
    <location>
        <begin position="504"/>
        <end position="523"/>
    </location>
</feature>
<feature type="region of interest" description="Disordered" evidence="1">
    <location>
        <begin position="226"/>
        <end position="248"/>
    </location>
</feature>
<dbReference type="InterPro" id="IPR053143">
    <property type="entry name" value="Arylsulfate_ST"/>
</dbReference>
<keyword evidence="3" id="KW-1185">Reference proteome</keyword>
<dbReference type="PANTHER" id="PTHR35340:SF6">
    <property type="entry name" value="ASST-DOMAIN-CONTAINING PROTEIN"/>
    <property type="match status" value="1"/>
</dbReference>
<sequence length="523" mass="57238">MLAGTLTGMLILTVAACSPDEEDSQEVPHHSFVSRPDLKPAQVEITQGEGWTSEYQDADEYIFWTPNYGSDTPSSGAKIFDLEGEPVWVAPDDPDDSQDNYFDLRIQQYRGEPVLTYYQGPSEGGRGYGDIFILDESYQQIAQVTTTGDLEPGNADFHDTTITEDDTMLIGAYVPAQADLSEVGGPEDGWVDEAVIQEIDIASGEMLFEWSSLDHVPVSHAKNDFDDEQEELDDEAEEDEEPAQLGTEEEPFDYFHINSMTEDHDGSILVSARHTHAVYKLDRQTGELDWTLGGSGSDFDMDDDAVFAWQHDAQRAPDGTLTLLDNHANGSASDETSRGLRLSVDEEAMTASLVTEYAPPDDRSAGSMANANPLPDGNMLIGWGAEPHYSEYTKDGELIYDVCHGAGCYGDNYHGGGGSYRAYKAPWEGQPETDPDVVITDEDDEGRLAHVSWNGATQVAQWRLLSGEDESSAAAHTTVERDSFETAIPLPEDAQYTAVEALDENGEVLGVGEPEDPEENSSN</sequence>
<comment type="caution">
    <text evidence="2">The sequence shown here is derived from an EMBL/GenBank/DDBJ whole genome shotgun (WGS) entry which is preliminary data.</text>
</comment>